<evidence type="ECO:0000256" key="2">
    <source>
        <dbReference type="ARBA" id="ARBA00022741"/>
    </source>
</evidence>
<organism evidence="9 10">
    <name type="scientific">[Clostridium] polysaccharolyticum</name>
    <dbReference type="NCBI Taxonomy" id="29364"/>
    <lineage>
        <taxon>Bacteria</taxon>
        <taxon>Bacillati</taxon>
        <taxon>Bacillota</taxon>
        <taxon>Clostridia</taxon>
        <taxon>Lachnospirales</taxon>
        <taxon>Lachnospiraceae</taxon>
    </lineage>
</organism>
<dbReference type="EMBL" id="FOHN01000001">
    <property type="protein sequence ID" value="SES65589.1"/>
    <property type="molecule type" value="Genomic_DNA"/>
</dbReference>
<dbReference type="SUPFAM" id="SSF52540">
    <property type="entry name" value="P-loop containing nucleoside triphosphate hydrolases"/>
    <property type="match status" value="1"/>
</dbReference>
<feature type="domain" description="DNA2/NAM7 helicase-like C-terminal" evidence="8">
    <location>
        <begin position="1008"/>
        <end position="1185"/>
    </location>
</feature>
<evidence type="ECO:0000256" key="5">
    <source>
        <dbReference type="ARBA" id="ARBA00022840"/>
    </source>
</evidence>
<dbReference type="PANTHER" id="PTHR43788">
    <property type="entry name" value="DNA2/NAM7 HELICASE FAMILY MEMBER"/>
    <property type="match status" value="1"/>
</dbReference>
<dbReference type="InterPro" id="IPR050534">
    <property type="entry name" value="Coronavir_polyprotein_1ab"/>
</dbReference>
<keyword evidence="10" id="KW-1185">Reference proteome</keyword>
<evidence type="ECO:0000256" key="4">
    <source>
        <dbReference type="ARBA" id="ARBA00022806"/>
    </source>
</evidence>
<dbReference type="InterPro" id="IPR041677">
    <property type="entry name" value="DNA2/NAM7_AAA_11"/>
</dbReference>
<evidence type="ECO:0000259" key="7">
    <source>
        <dbReference type="Pfam" id="PF13086"/>
    </source>
</evidence>
<dbReference type="STRING" id="29364.SAMN04487772_101236"/>
<keyword evidence="3" id="KW-0378">Hydrolase</keyword>
<proteinExistence type="inferred from homology"/>
<evidence type="ECO:0000256" key="1">
    <source>
        <dbReference type="ARBA" id="ARBA00007913"/>
    </source>
</evidence>
<dbReference type="GO" id="GO:0005524">
    <property type="term" value="F:ATP binding"/>
    <property type="evidence" value="ECO:0007669"/>
    <property type="project" value="UniProtKB-KW"/>
</dbReference>
<evidence type="ECO:0000313" key="9">
    <source>
        <dbReference type="EMBL" id="SES65589.1"/>
    </source>
</evidence>
<dbReference type="InterPro" id="IPR041679">
    <property type="entry name" value="DNA2/NAM7-like_C"/>
</dbReference>
<comment type="similarity">
    <text evidence="1">Belongs to the DNA2/NAM7 helicase family.</text>
</comment>
<feature type="domain" description="DNA2/NAM7 helicase helicase" evidence="7">
    <location>
        <begin position="322"/>
        <end position="608"/>
    </location>
</feature>
<keyword evidence="6" id="KW-0175">Coiled coil</keyword>
<protein>
    <submittedName>
        <fullName evidence="9">AAA domain-containing protein</fullName>
    </submittedName>
</protein>
<gene>
    <name evidence="9" type="ORF">SAMN04487772_101236</name>
</gene>
<accession>A0A1H9Y9W8</accession>
<dbReference type="OrthoDB" id="9757917at2"/>
<dbReference type="PANTHER" id="PTHR43788:SF8">
    <property type="entry name" value="DNA-BINDING PROTEIN SMUBP-2"/>
    <property type="match status" value="1"/>
</dbReference>
<evidence type="ECO:0000259" key="8">
    <source>
        <dbReference type="Pfam" id="PF13087"/>
    </source>
</evidence>
<evidence type="ECO:0000256" key="3">
    <source>
        <dbReference type="ARBA" id="ARBA00022801"/>
    </source>
</evidence>
<evidence type="ECO:0000313" key="10">
    <source>
        <dbReference type="Proteomes" id="UP000199800"/>
    </source>
</evidence>
<keyword evidence="5" id="KW-0067">ATP-binding</keyword>
<sequence>MDKTQLASKIISFWNMVEFLDQKEFPKEKPENKKIVRDEQKFSRGEIQVKRRRVINLFHEITPNTDLEQIFKEDKRVFLRNQWLSQKKHVCIARIKRNMCESKIDELLHIQEYEGNKDQSDIALIGFRVSSQGQYEEKTFSLSPLIWGIMMIYKYGSEARSKITQEEYVKCIEIYEQYLMSKGIVSAEVMNELVDKINQDYMLPLFNQKAECKGVLIYHLYATKEDMEKRDGNSDDYSALARSYYTNDLLLVKGKIESGAFGNYNKMQKNVIDYIVSQVEGIPDREDKVDIRMERKVLEQVLAPDKMPIGKWPSEYTASFMQQVAINLALSSRNSTYPIFSVNGPPGTGKTTLLKEIIVSNIIERAKLLAEYKNPDDAFYECYFHCGTLKNHGYDNNDCCYYRFKNEKINDYGMLVASNNNAAVENITRELPNGENLCKGLRNSKDNPGLEEIEKMFDLSKVTNTEIYSVKVDQKKSEKISIEKPDIYFSWLAHRLLTKSEVDTEVFREWGMLSAPLGKALNIEWFGYYVLNPLINEFMNGRERAKHQMKYKAAVDEFRKQLHLVQGLQEQMEQDSCLEERYNHEIKQLNEQINLLTHKISIAEQNIDAYRHETLLNVQQLEQVDTEIARIRAVYNEYTEKENVEKQHLDSYNVRIQSIEQCVIDLEKKMNLKDNFLHLIGKKTERVKNLEAAKSYREQQQLEMLPIQKRLAEIEVIKNRLNSEWQNQREKRNWITNNQSVIEQKVRNSKVSIVRFWEELEECRRKVALKNQKYEKDKQSIKEKWNAPDEEFWDDYYSDDNKRNIRAQIKNIWHSNELDRAREKLFYYALQVHKEFILASKAVRSNFVNLAYMWNQRCNSKGDSVRIIGKDRNDAFSHLFNTLFLFVPVISTTFASVQTFFRDIIEPGKLGMLIVDEAGQALPHIALGALYRCRQAVIVGDPKQVEPVVTTSIKHMRKIFEDEILHPYIVSDMLSVQNFADKINPFGSYIVDDEDTGKKEWVGCPLVVHRRCIEPMFSISNQLSYGNTMKNQTKKPDENSEISKCFILQYSYWSSVTGNEISTSSKNHYVPEQGEKALKIISAGFEKYNGIPDLYVISPFTSVVNELKSLVMDRMENTKYKQEAEKWCRDNCGTVHKFQGKEAAEVIFLLGCDKNSKGAVDWVKSNIVNVAVTRAKYRLYVIGDYEVWEKNKCLKLVYERVLECKKDER</sequence>
<dbReference type="Pfam" id="PF13086">
    <property type="entry name" value="AAA_11"/>
    <property type="match status" value="1"/>
</dbReference>
<dbReference type="InterPro" id="IPR027417">
    <property type="entry name" value="P-loop_NTPase"/>
</dbReference>
<dbReference type="GO" id="GO:0043139">
    <property type="term" value="F:5'-3' DNA helicase activity"/>
    <property type="evidence" value="ECO:0007669"/>
    <property type="project" value="TreeGrafter"/>
</dbReference>
<dbReference type="Gene3D" id="3.40.50.300">
    <property type="entry name" value="P-loop containing nucleotide triphosphate hydrolases"/>
    <property type="match status" value="3"/>
</dbReference>
<dbReference type="Proteomes" id="UP000199800">
    <property type="component" value="Unassembled WGS sequence"/>
</dbReference>
<dbReference type="Pfam" id="PF13087">
    <property type="entry name" value="AAA_12"/>
    <property type="match status" value="1"/>
</dbReference>
<dbReference type="RefSeq" id="WP_092475218.1">
    <property type="nucleotide sequence ID" value="NZ_FOHN01000001.1"/>
</dbReference>
<evidence type="ECO:0000256" key="6">
    <source>
        <dbReference type="SAM" id="Coils"/>
    </source>
</evidence>
<keyword evidence="2" id="KW-0547">Nucleotide-binding</keyword>
<reference evidence="9 10" key="1">
    <citation type="submission" date="2016-10" db="EMBL/GenBank/DDBJ databases">
        <authorList>
            <person name="de Groot N.N."/>
        </authorList>
    </citation>
    <scope>NUCLEOTIDE SEQUENCE [LARGE SCALE GENOMIC DNA]</scope>
    <source>
        <strain evidence="9 10">DSM 1801</strain>
    </source>
</reference>
<dbReference type="AlphaFoldDB" id="A0A1H9Y9W8"/>
<keyword evidence="4" id="KW-0347">Helicase</keyword>
<name>A0A1H9Y9W8_9FIRM</name>
<dbReference type="GO" id="GO:0016787">
    <property type="term" value="F:hydrolase activity"/>
    <property type="evidence" value="ECO:0007669"/>
    <property type="project" value="UniProtKB-KW"/>
</dbReference>
<feature type="coiled-coil region" evidence="6">
    <location>
        <begin position="572"/>
        <end position="641"/>
    </location>
</feature>